<keyword evidence="1" id="KW-0479">Metal-binding</keyword>
<dbReference type="InterPro" id="IPR002694">
    <property type="entry name" value="Znf_CHC2"/>
</dbReference>
<proteinExistence type="predicted"/>
<evidence type="ECO:0000259" key="4">
    <source>
        <dbReference type="Pfam" id="PF01807"/>
    </source>
</evidence>
<dbReference type="Gene3D" id="3.40.1360.10">
    <property type="match status" value="1"/>
</dbReference>
<dbReference type="PANTHER" id="PTHR30313">
    <property type="entry name" value="DNA PRIMASE"/>
    <property type="match status" value="1"/>
</dbReference>
<evidence type="ECO:0000256" key="2">
    <source>
        <dbReference type="ARBA" id="ARBA00022771"/>
    </source>
</evidence>
<dbReference type="Proteomes" id="UP000289821">
    <property type="component" value="Unassembled WGS sequence"/>
</dbReference>
<dbReference type="SUPFAM" id="SSF56731">
    <property type="entry name" value="DNA primase core"/>
    <property type="match status" value="1"/>
</dbReference>
<comment type="caution">
    <text evidence="5">The sequence shown here is derived from an EMBL/GenBank/DDBJ whole genome shotgun (WGS) entry which is preliminary data.</text>
</comment>
<dbReference type="Gene3D" id="3.90.580.10">
    <property type="entry name" value="Zinc finger, CHC2-type domain"/>
    <property type="match status" value="1"/>
</dbReference>
<dbReference type="GO" id="GO:0003677">
    <property type="term" value="F:DNA binding"/>
    <property type="evidence" value="ECO:0007669"/>
    <property type="project" value="InterPro"/>
</dbReference>
<evidence type="ECO:0000256" key="3">
    <source>
        <dbReference type="ARBA" id="ARBA00022833"/>
    </source>
</evidence>
<evidence type="ECO:0000313" key="5">
    <source>
        <dbReference type="EMBL" id="RXG11308.1"/>
    </source>
</evidence>
<sequence>MKKEKLSCENARKISIVKALEFLGHLPTRNSEKEAWFLSPLRSETQASFKVSKTLNCWYDHGLGKGGNCIDLICEHSKVSVSDALAILAQVNSGTIKLQIQQQTHFKKSGVTIKQVKPIQHPALVQYLKKRKISLLAAKRFCKEIHYRIKDNYGFSIGLKNNSGGWELRNKYFKSSSSPKDLKWITNGSQNLIVVEGMFDLLSLVTLFPNLKREADFLILNSVAFADKALPYFDCYEVVELYLDQDEAGRKITIYFLNETSKCIDKSEFYTVEKDVNAWLMKTN</sequence>
<accession>A0A4Q0NN54</accession>
<evidence type="ECO:0000256" key="1">
    <source>
        <dbReference type="ARBA" id="ARBA00022723"/>
    </source>
</evidence>
<dbReference type="GO" id="GO:0006269">
    <property type="term" value="P:DNA replication, synthesis of primer"/>
    <property type="evidence" value="ECO:0007669"/>
    <property type="project" value="TreeGrafter"/>
</dbReference>
<dbReference type="OrthoDB" id="8536512at2"/>
<reference evidence="5 6" key="1">
    <citation type="submission" date="2018-07" db="EMBL/GenBank/DDBJ databases">
        <title>Leeuwenhoekiella genomics.</title>
        <authorList>
            <person name="Tahon G."/>
            <person name="Willems A."/>
        </authorList>
    </citation>
    <scope>NUCLEOTIDE SEQUENCE [LARGE SCALE GENOMIC DNA]</scope>
    <source>
        <strain evidence="5 6">R-50232</strain>
    </source>
</reference>
<dbReference type="GO" id="GO:0005737">
    <property type="term" value="C:cytoplasm"/>
    <property type="evidence" value="ECO:0007669"/>
    <property type="project" value="TreeGrafter"/>
</dbReference>
<keyword evidence="3" id="KW-0862">Zinc</keyword>
<keyword evidence="6" id="KW-1185">Reference proteome</keyword>
<dbReference type="AlphaFoldDB" id="A0A4Q0NN54"/>
<gene>
    <name evidence="5" type="ORF">DSM04_11239</name>
</gene>
<evidence type="ECO:0000313" key="6">
    <source>
        <dbReference type="Proteomes" id="UP000289821"/>
    </source>
</evidence>
<dbReference type="InterPro" id="IPR050219">
    <property type="entry name" value="DnaG_primase"/>
</dbReference>
<dbReference type="EMBL" id="QOVI01000012">
    <property type="protein sequence ID" value="RXG11308.1"/>
    <property type="molecule type" value="Genomic_DNA"/>
</dbReference>
<name>A0A4Q0NN54_9FLAO</name>
<feature type="domain" description="Zinc finger CHC2-type" evidence="4">
    <location>
        <begin position="31"/>
        <end position="95"/>
    </location>
</feature>
<keyword evidence="2" id="KW-0863">Zinc-finger</keyword>
<organism evidence="5 6">
    <name type="scientific">Leeuwenhoekiella aestuarii</name>
    <dbReference type="NCBI Taxonomy" id="2249426"/>
    <lineage>
        <taxon>Bacteria</taxon>
        <taxon>Pseudomonadati</taxon>
        <taxon>Bacteroidota</taxon>
        <taxon>Flavobacteriia</taxon>
        <taxon>Flavobacteriales</taxon>
        <taxon>Flavobacteriaceae</taxon>
        <taxon>Leeuwenhoekiella</taxon>
    </lineage>
</organism>
<dbReference type="SUPFAM" id="SSF57783">
    <property type="entry name" value="Zinc beta-ribbon"/>
    <property type="match status" value="1"/>
</dbReference>
<dbReference type="Pfam" id="PF13155">
    <property type="entry name" value="Toprim_2"/>
    <property type="match status" value="1"/>
</dbReference>
<dbReference type="GO" id="GO:0008270">
    <property type="term" value="F:zinc ion binding"/>
    <property type="evidence" value="ECO:0007669"/>
    <property type="project" value="UniProtKB-KW"/>
</dbReference>
<dbReference type="Pfam" id="PF01807">
    <property type="entry name" value="Zn_ribbon_DnaG"/>
    <property type="match status" value="1"/>
</dbReference>
<dbReference type="PANTHER" id="PTHR30313:SF2">
    <property type="entry name" value="DNA PRIMASE"/>
    <property type="match status" value="1"/>
</dbReference>
<dbReference type="RefSeq" id="WP_128762923.1">
    <property type="nucleotide sequence ID" value="NZ_QOVI01000012.1"/>
</dbReference>
<protein>
    <submittedName>
        <fullName evidence="5">CHC2-type zinc finger protein</fullName>
    </submittedName>
</protein>
<dbReference type="GO" id="GO:0003899">
    <property type="term" value="F:DNA-directed RNA polymerase activity"/>
    <property type="evidence" value="ECO:0007669"/>
    <property type="project" value="InterPro"/>
</dbReference>
<dbReference type="InterPro" id="IPR036977">
    <property type="entry name" value="DNA_primase_Znf_CHC2"/>
</dbReference>